<dbReference type="PROSITE" id="PS50158">
    <property type="entry name" value="ZF_CCHC"/>
    <property type="match status" value="2"/>
</dbReference>
<dbReference type="PANTHER" id="PTHR46978:SF1">
    <property type="entry name" value="ZINC KNUCKLE (CCHC-TYPE) FAMILY PROTEIN"/>
    <property type="match status" value="1"/>
</dbReference>
<dbReference type="SMART" id="SM00343">
    <property type="entry name" value="ZnF_C2HC"/>
    <property type="match status" value="3"/>
</dbReference>
<dbReference type="Pfam" id="PF00098">
    <property type="entry name" value="zf-CCHC"/>
    <property type="match status" value="2"/>
</dbReference>
<feature type="region of interest" description="Disordered" evidence="2">
    <location>
        <begin position="14"/>
        <end position="38"/>
    </location>
</feature>
<gene>
    <name evidence="4" type="ORF">PPRIM_AZ9-3.1.T0240203</name>
</gene>
<dbReference type="InterPro" id="IPR001878">
    <property type="entry name" value="Znf_CCHC"/>
</dbReference>
<feature type="compositionally biased region" description="Basic and acidic residues" evidence="2">
    <location>
        <begin position="95"/>
        <end position="104"/>
    </location>
</feature>
<dbReference type="PANTHER" id="PTHR46978">
    <property type="entry name" value="ZINC KNUCKLE (CCHC-TYPE) FAMILY PROTEIN"/>
    <property type="match status" value="1"/>
</dbReference>
<dbReference type="OMA" id="GHANCNI"/>
<name>A0A8S1KSG5_PARPR</name>
<feature type="domain" description="CCHC-type" evidence="3">
    <location>
        <begin position="232"/>
        <end position="246"/>
    </location>
</feature>
<feature type="region of interest" description="Disordered" evidence="2">
    <location>
        <begin position="62"/>
        <end position="104"/>
    </location>
</feature>
<dbReference type="GO" id="GO:0003676">
    <property type="term" value="F:nucleic acid binding"/>
    <property type="evidence" value="ECO:0007669"/>
    <property type="project" value="InterPro"/>
</dbReference>
<dbReference type="AlphaFoldDB" id="A0A8S1KSG5"/>
<dbReference type="Proteomes" id="UP000688137">
    <property type="component" value="Unassembled WGS sequence"/>
</dbReference>
<comment type="caution">
    <text evidence="4">The sequence shown here is derived from an EMBL/GenBank/DDBJ whole genome shotgun (WGS) entry which is preliminary data.</text>
</comment>
<reference evidence="4" key="1">
    <citation type="submission" date="2021-01" db="EMBL/GenBank/DDBJ databases">
        <authorList>
            <consortium name="Genoscope - CEA"/>
            <person name="William W."/>
        </authorList>
    </citation>
    <scope>NUCLEOTIDE SEQUENCE</scope>
</reference>
<proteinExistence type="predicted"/>
<protein>
    <recommendedName>
        <fullName evidence="3">CCHC-type domain-containing protein</fullName>
    </recommendedName>
</protein>
<evidence type="ECO:0000313" key="4">
    <source>
        <dbReference type="EMBL" id="CAD8056222.1"/>
    </source>
</evidence>
<accession>A0A8S1KSG5</accession>
<feature type="domain" description="CCHC-type" evidence="3">
    <location>
        <begin position="193"/>
        <end position="208"/>
    </location>
</feature>
<dbReference type="GO" id="GO:0008270">
    <property type="term" value="F:zinc ion binding"/>
    <property type="evidence" value="ECO:0007669"/>
    <property type="project" value="UniProtKB-KW"/>
</dbReference>
<evidence type="ECO:0000259" key="3">
    <source>
        <dbReference type="PROSITE" id="PS50158"/>
    </source>
</evidence>
<feature type="compositionally biased region" description="Low complexity" evidence="2">
    <location>
        <begin position="68"/>
        <end position="91"/>
    </location>
</feature>
<sequence length="301" mass="34718">MIQIYLDQKPIEKIGNDEDGKQQINNNSKTENGNDLVQNNDATNGIVENIIIKPIQIYQSNSKRKSKSYSNYSQSDSSSSSSSISKSLQSITCPSKEKQQHDKNKTKMLDFVLDSHPSKKDIQIRYQVDGKQRTTSNKLINYKLSKIINQKQENQEEKKEDTIKDQTDFQQNLKQELEIGVNRYYQKNCFNLCFRCKQVGHLENQCTEKQRIQCIYCLSQKHHGDCCTNISCFRCNRNGHRKYDCKIKLKLTFCPYCGKTSHKAEDCGIIVPVQTKGNNQIICLVCKQYGHANCNIDSFQL</sequence>
<keyword evidence="5" id="KW-1185">Reference proteome</keyword>
<dbReference type="EMBL" id="CAJJDM010000022">
    <property type="protein sequence ID" value="CAD8056222.1"/>
    <property type="molecule type" value="Genomic_DNA"/>
</dbReference>
<keyword evidence="1" id="KW-0862">Zinc</keyword>
<evidence type="ECO:0000256" key="2">
    <source>
        <dbReference type="SAM" id="MobiDB-lite"/>
    </source>
</evidence>
<evidence type="ECO:0000313" key="5">
    <source>
        <dbReference type="Proteomes" id="UP000688137"/>
    </source>
</evidence>
<organism evidence="4 5">
    <name type="scientific">Paramecium primaurelia</name>
    <dbReference type="NCBI Taxonomy" id="5886"/>
    <lineage>
        <taxon>Eukaryota</taxon>
        <taxon>Sar</taxon>
        <taxon>Alveolata</taxon>
        <taxon>Ciliophora</taxon>
        <taxon>Intramacronucleata</taxon>
        <taxon>Oligohymenophorea</taxon>
        <taxon>Peniculida</taxon>
        <taxon>Parameciidae</taxon>
        <taxon>Paramecium</taxon>
    </lineage>
</organism>
<evidence type="ECO:0000256" key="1">
    <source>
        <dbReference type="PROSITE-ProRule" id="PRU00047"/>
    </source>
</evidence>
<keyword evidence="1" id="KW-0863">Zinc-finger</keyword>
<feature type="compositionally biased region" description="Polar residues" evidence="2">
    <location>
        <begin position="22"/>
        <end position="38"/>
    </location>
</feature>
<keyword evidence="1" id="KW-0479">Metal-binding</keyword>